<reference evidence="2 3" key="1">
    <citation type="submission" date="2022-05" db="EMBL/GenBank/DDBJ databases">
        <title>Novel Pseudomonas spp. Isolated from a Rainbow Trout Aquaculture Facility.</title>
        <authorList>
            <person name="Testerman T."/>
            <person name="Graf J."/>
        </authorList>
    </citation>
    <scope>NUCLEOTIDE SEQUENCE [LARGE SCALE GENOMIC DNA]</scope>
    <source>
        <strain evidence="2 3">ID1025</strain>
    </source>
</reference>
<gene>
    <name evidence="2" type="ORF">M5G17_23270</name>
</gene>
<dbReference type="EMBL" id="JAMDGZ010000058">
    <property type="protein sequence ID" value="MDD1016606.1"/>
    <property type="molecule type" value="Genomic_DNA"/>
</dbReference>
<keyword evidence="2" id="KW-0418">Kinase</keyword>
<dbReference type="RefSeq" id="WP_273895248.1">
    <property type="nucleotide sequence ID" value="NZ_JAMDGP010000020.1"/>
</dbReference>
<evidence type="ECO:0000313" key="2">
    <source>
        <dbReference type="EMBL" id="MDD1016606.1"/>
    </source>
</evidence>
<keyword evidence="2" id="KW-0808">Transferase</keyword>
<name>A0ABT5PE68_9PSED</name>
<organism evidence="2 3">
    <name type="scientific">Pseudomonas rubra</name>
    <dbReference type="NCBI Taxonomy" id="2942627"/>
    <lineage>
        <taxon>Bacteria</taxon>
        <taxon>Pseudomonadati</taxon>
        <taxon>Pseudomonadota</taxon>
        <taxon>Gammaproteobacteria</taxon>
        <taxon>Pseudomonadales</taxon>
        <taxon>Pseudomonadaceae</taxon>
        <taxon>Pseudomonas</taxon>
    </lineage>
</organism>
<comment type="caution">
    <text evidence="2">The sequence shown here is derived from an EMBL/GenBank/DDBJ whole genome shotgun (WGS) entry which is preliminary data.</text>
</comment>
<dbReference type="InterPro" id="IPR027417">
    <property type="entry name" value="P-loop_NTPase"/>
</dbReference>
<dbReference type="GO" id="GO:0016301">
    <property type="term" value="F:kinase activity"/>
    <property type="evidence" value="ECO:0007669"/>
    <property type="project" value="UniProtKB-KW"/>
</dbReference>
<dbReference type="Gene3D" id="3.40.50.300">
    <property type="entry name" value="P-loop containing nucleotide triphosphate hydrolases"/>
    <property type="match status" value="2"/>
</dbReference>
<dbReference type="SUPFAM" id="SSF52540">
    <property type="entry name" value="P-loop containing nucleoside triphosphate hydrolases"/>
    <property type="match status" value="1"/>
</dbReference>
<feature type="compositionally biased region" description="Low complexity" evidence="1">
    <location>
        <begin position="269"/>
        <end position="286"/>
    </location>
</feature>
<sequence>MRTIIGLAALARSGKDTVASMLLSIPGVAAFALADPLKVGCQALFGLTDAEAWQDDIKEETIELWARSPREFFQTVGTEWMRHHNADHWLMRAAREINPPERPQPPATPANLSAPDAPFLLAAQAFFDFSDDQIWNSDSYETLDSYWGLSPADAVALLKRHAYDLYPDFDARRSHRPVTKPTPRGQIPANARTIIFKDIRFENEAAFLRAHNGEIWHITRPNLQKINAHSSEHGVAQAPGDLHLINDGTLEDLKARVAEAWQSHVQRQSPTKNNTENTTKNNSKTSQTGDRN</sequence>
<accession>A0ABT5PE68</accession>
<dbReference type="InterPro" id="IPR048444">
    <property type="entry name" value="DNMK"/>
</dbReference>
<evidence type="ECO:0000313" key="3">
    <source>
        <dbReference type="Proteomes" id="UP001148184"/>
    </source>
</evidence>
<protein>
    <submittedName>
        <fullName evidence="2">Deoxynucleotide monophosphate kinase</fullName>
    </submittedName>
</protein>
<feature type="region of interest" description="Disordered" evidence="1">
    <location>
        <begin position="261"/>
        <end position="292"/>
    </location>
</feature>
<evidence type="ECO:0000256" key="1">
    <source>
        <dbReference type="SAM" id="MobiDB-lite"/>
    </source>
</evidence>
<dbReference type="Proteomes" id="UP001148184">
    <property type="component" value="Unassembled WGS sequence"/>
</dbReference>
<keyword evidence="3" id="KW-1185">Reference proteome</keyword>
<proteinExistence type="predicted"/>
<dbReference type="Pfam" id="PF21448">
    <property type="entry name" value="DNMK"/>
    <property type="match status" value="1"/>
</dbReference>